<name>A0ABX8CQT5_9NOCA</name>
<organism evidence="1 2">
    <name type="scientific">Nocardia tengchongensis</name>
    <dbReference type="NCBI Taxonomy" id="2055889"/>
    <lineage>
        <taxon>Bacteria</taxon>
        <taxon>Bacillati</taxon>
        <taxon>Actinomycetota</taxon>
        <taxon>Actinomycetes</taxon>
        <taxon>Mycobacteriales</taxon>
        <taxon>Nocardiaceae</taxon>
        <taxon>Nocardia</taxon>
    </lineage>
</organism>
<dbReference type="EMBL" id="CP074371">
    <property type="protein sequence ID" value="QVI21249.1"/>
    <property type="molecule type" value="Genomic_DNA"/>
</dbReference>
<dbReference type="Proteomes" id="UP000683310">
    <property type="component" value="Chromosome"/>
</dbReference>
<proteinExistence type="predicted"/>
<dbReference type="GO" id="GO:0016787">
    <property type="term" value="F:hydrolase activity"/>
    <property type="evidence" value="ECO:0007669"/>
    <property type="project" value="UniProtKB-KW"/>
</dbReference>
<dbReference type="Gene3D" id="3.40.50.1110">
    <property type="entry name" value="SGNH hydrolase"/>
    <property type="match status" value="1"/>
</dbReference>
<accession>A0ABX8CQT5</accession>
<evidence type="ECO:0000313" key="1">
    <source>
        <dbReference type="EMBL" id="QVI21249.1"/>
    </source>
</evidence>
<evidence type="ECO:0000313" key="2">
    <source>
        <dbReference type="Proteomes" id="UP000683310"/>
    </source>
</evidence>
<keyword evidence="1" id="KW-0378">Hydrolase</keyword>
<reference evidence="1 2" key="1">
    <citation type="submission" date="2021-04" db="EMBL/GenBank/DDBJ databases">
        <title>Nocardia tengchongensis.</title>
        <authorList>
            <person name="Zhuang k."/>
            <person name="Ran Y."/>
            <person name="Li W."/>
        </authorList>
    </citation>
    <scope>NUCLEOTIDE SEQUENCE [LARGE SCALE GENOMIC DNA]</scope>
    <source>
        <strain evidence="1 2">CFH S0057</strain>
    </source>
</reference>
<dbReference type="InterPro" id="IPR036514">
    <property type="entry name" value="SGNH_hydro_sf"/>
</dbReference>
<keyword evidence="2" id="KW-1185">Reference proteome</keyword>
<dbReference type="CDD" id="cd00229">
    <property type="entry name" value="SGNH_hydrolase"/>
    <property type="match status" value="1"/>
</dbReference>
<dbReference type="RefSeq" id="WP_213557351.1">
    <property type="nucleotide sequence ID" value="NZ_JBHZDI010000063.1"/>
</dbReference>
<sequence length="273" mass="29660">MNPELLAKLIRFQQPEKALPYLNGLDDARVAGLFDLDPGEYRDLRAGFADQTRRAAEELLEDAELAAQVDRLPFTAGQHVLALGESSTADRLSWFEILRQLLAIRRPGDAIKLTNAAVTGCTTTQALTALPGLGFQRPDWVLCQLGANDAQRLGSTRTRLVSATETARNLLLLRDRGLEITSAQWVWLTPTAVDEGRAATFTHFQRAGITWATADMADTAKVLSVQPEPVVDALSVTEPLPGAELHLDDGVHLTIDGQMAVTVELVASLSRIS</sequence>
<dbReference type="SUPFAM" id="SSF52266">
    <property type="entry name" value="SGNH hydrolase"/>
    <property type="match status" value="1"/>
</dbReference>
<protein>
    <submittedName>
        <fullName evidence="1">SGNH/GDSL hydrolase family protein</fullName>
    </submittedName>
</protein>
<gene>
    <name evidence="1" type="ORF">KHQ06_35520</name>
</gene>